<dbReference type="PANTHER" id="PTHR47193:SF1">
    <property type="entry name" value="CATION CHANNEL SPERM-ASSOCIATED PROTEIN 1"/>
    <property type="match status" value="1"/>
</dbReference>
<dbReference type="RefSeq" id="XP_014676608.1">
    <property type="nucleotide sequence ID" value="XM_014821122.1"/>
</dbReference>
<evidence type="ECO:0000313" key="7">
    <source>
        <dbReference type="Proteomes" id="UP000695022"/>
    </source>
</evidence>
<protein>
    <submittedName>
        <fullName evidence="8">Cation channel sperm-associated protein 1-like</fullName>
    </submittedName>
</protein>
<feature type="transmembrane region" description="Helical" evidence="5">
    <location>
        <begin position="85"/>
        <end position="103"/>
    </location>
</feature>
<feature type="domain" description="Ion transport" evidence="6">
    <location>
        <begin position="15"/>
        <end position="166"/>
    </location>
</feature>
<dbReference type="InterPro" id="IPR027359">
    <property type="entry name" value="Volt_channel_dom_sf"/>
</dbReference>
<dbReference type="PANTHER" id="PTHR47193">
    <property type="entry name" value="CATION CHANNEL SPERM-ASSOCIATED PROTEIN 1"/>
    <property type="match status" value="1"/>
</dbReference>
<accession>A0ABM1EWN7</accession>
<dbReference type="Gene3D" id="1.10.287.70">
    <property type="match status" value="1"/>
</dbReference>
<reference evidence="8" key="1">
    <citation type="submission" date="2025-08" db="UniProtKB">
        <authorList>
            <consortium name="RefSeq"/>
        </authorList>
    </citation>
    <scope>IDENTIFICATION</scope>
</reference>
<evidence type="ECO:0000256" key="1">
    <source>
        <dbReference type="ARBA" id="ARBA00004141"/>
    </source>
</evidence>
<dbReference type="Pfam" id="PF00520">
    <property type="entry name" value="Ion_trans"/>
    <property type="match status" value="1"/>
</dbReference>
<sequence length="168" mass="19272">MLVSQTFGYISVRADLTIVVANLVDFVMPLVIENIGGFNGAAIFRLLRIFRAIRALRALRVLRTIRFLNNLQVIMNTCLQSVQSMGAIVTLMALFIYMFAVIGRGLYATNDPDRFGNVGIAAFTLFQLLTLDDWFYIYRDVTREDSGAWHVFIYLVVYIVMEYFIFLK</sequence>
<evidence type="ECO:0000256" key="2">
    <source>
        <dbReference type="ARBA" id="ARBA00022692"/>
    </source>
</evidence>
<evidence type="ECO:0000313" key="8">
    <source>
        <dbReference type="RefSeq" id="XP_014676608.1"/>
    </source>
</evidence>
<keyword evidence="4 5" id="KW-0472">Membrane</keyword>
<dbReference type="InterPro" id="IPR005821">
    <property type="entry name" value="Ion_trans_dom"/>
</dbReference>
<dbReference type="Proteomes" id="UP000695022">
    <property type="component" value="Unplaced"/>
</dbReference>
<dbReference type="Gene3D" id="1.20.120.350">
    <property type="entry name" value="Voltage-gated potassium channels. Chain C"/>
    <property type="match status" value="1"/>
</dbReference>
<proteinExistence type="predicted"/>
<feature type="transmembrane region" description="Helical" evidence="5">
    <location>
        <begin position="148"/>
        <end position="166"/>
    </location>
</feature>
<keyword evidence="3 5" id="KW-1133">Transmembrane helix</keyword>
<evidence type="ECO:0000256" key="3">
    <source>
        <dbReference type="ARBA" id="ARBA00022989"/>
    </source>
</evidence>
<keyword evidence="2 5" id="KW-0812">Transmembrane</keyword>
<dbReference type="InterPro" id="IPR028746">
    <property type="entry name" value="CatSper1"/>
</dbReference>
<comment type="subcellular location">
    <subcellularLocation>
        <location evidence="1">Membrane</location>
        <topology evidence="1">Multi-pass membrane protein</topology>
    </subcellularLocation>
</comment>
<evidence type="ECO:0000256" key="5">
    <source>
        <dbReference type="SAM" id="Phobius"/>
    </source>
</evidence>
<keyword evidence="7" id="KW-1185">Reference proteome</keyword>
<gene>
    <name evidence="8" type="primary">LOC106816494</name>
</gene>
<organism evidence="7 8">
    <name type="scientific">Priapulus caudatus</name>
    <name type="common">Priapulid worm</name>
    <dbReference type="NCBI Taxonomy" id="37621"/>
    <lineage>
        <taxon>Eukaryota</taxon>
        <taxon>Metazoa</taxon>
        <taxon>Ecdysozoa</taxon>
        <taxon>Scalidophora</taxon>
        <taxon>Priapulida</taxon>
        <taxon>Priapulimorpha</taxon>
        <taxon>Priapulimorphida</taxon>
        <taxon>Priapulidae</taxon>
        <taxon>Priapulus</taxon>
    </lineage>
</organism>
<evidence type="ECO:0000256" key="4">
    <source>
        <dbReference type="ARBA" id="ARBA00023136"/>
    </source>
</evidence>
<feature type="transmembrane region" description="Helical" evidence="5">
    <location>
        <begin position="115"/>
        <end position="136"/>
    </location>
</feature>
<evidence type="ECO:0000259" key="6">
    <source>
        <dbReference type="Pfam" id="PF00520"/>
    </source>
</evidence>
<dbReference type="SUPFAM" id="SSF81324">
    <property type="entry name" value="Voltage-gated potassium channels"/>
    <property type="match status" value="1"/>
</dbReference>
<dbReference type="GeneID" id="106816494"/>
<name>A0ABM1EWN7_PRICU</name>